<keyword evidence="6" id="KW-1185">Reference proteome</keyword>
<dbReference type="CDD" id="cd12884">
    <property type="entry name" value="SPRY_hnRNP"/>
    <property type="match status" value="1"/>
</dbReference>
<dbReference type="InterPro" id="IPR043136">
    <property type="entry name" value="B30.2/SPRY_sf"/>
</dbReference>
<comment type="subcellular location">
    <subcellularLocation>
        <location evidence="1">Nucleus</location>
    </subcellularLocation>
</comment>
<dbReference type="InterPro" id="IPR013320">
    <property type="entry name" value="ConA-like_dom_sf"/>
</dbReference>
<dbReference type="Proteomes" id="UP001159042">
    <property type="component" value="Unassembled WGS sequence"/>
</dbReference>
<feature type="domain" description="SAP" evidence="4">
    <location>
        <begin position="7"/>
        <end position="41"/>
    </location>
</feature>
<comment type="caution">
    <text evidence="5">The sequence shown here is derived from an EMBL/GenBank/DDBJ whole genome shotgun (WGS) entry which is preliminary data.</text>
</comment>
<feature type="compositionally biased region" description="Basic and acidic residues" evidence="3">
    <location>
        <begin position="119"/>
        <end position="132"/>
    </location>
</feature>
<evidence type="ECO:0000256" key="2">
    <source>
        <dbReference type="ARBA" id="ARBA00023242"/>
    </source>
</evidence>
<organism evidence="5 6">
    <name type="scientific">Exocentrus adspersus</name>
    <dbReference type="NCBI Taxonomy" id="1586481"/>
    <lineage>
        <taxon>Eukaryota</taxon>
        <taxon>Metazoa</taxon>
        <taxon>Ecdysozoa</taxon>
        <taxon>Arthropoda</taxon>
        <taxon>Hexapoda</taxon>
        <taxon>Insecta</taxon>
        <taxon>Pterygota</taxon>
        <taxon>Neoptera</taxon>
        <taxon>Endopterygota</taxon>
        <taxon>Coleoptera</taxon>
        <taxon>Polyphaga</taxon>
        <taxon>Cucujiformia</taxon>
        <taxon>Chrysomeloidea</taxon>
        <taxon>Cerambycidae</taxon>
        <taxon>Lamiinae</taxon>
        <taxon>Acanthocinini</taxon>
        <taxon>Exocentrus</taxon>
    </lineage>
</organism>
<feature type="non-terminal residue" evidence="5">
    <location>
        <position position="978"/>
    </location>
</feature>
<dbReference type="Pfam" id="PF13671">
    <property type="entry name" value="AAA_33"/>
    <property type="match status" value="1"/>
</dbReference>
<feature type="region of interest" description="Disordered" evidence="3">
    <location>
        <begin position="45"/>
        <end position="155"/>
    </location>
</feature>
<feature type="region of interest" description="Disordered" evidence="3">
    <location>
        <begin position="313"/>
        <end position="449"/>
    </location>
</feature>
<feature type="compositionally biased region" description="Basic and acidic residues" evidence="3">
    <location>
        <begin position="799"/>
        <end position="840"/>
    </location>
</feature>
<accession>A0AAV8W6J9</accession>
<evidence type="ECO:0000313" key="5">
    <source>
        <dbReference type="EMBL" id="KAJ8922232.1"/>
    </source>
</evidence>
<dbReference type="Gene3D" id="2.60.120.920">
    <property type="match status" value="2"/>
</dbReference>
<dbReference type="PANTHER" id="PTHR12381:SF56">
    <property type="entry name" value="B30.2_SPRY DOMAIN-CONTAINING PROTEIN-RELATED"/>
    <property type="match status" value="1"/>
</dbReference>
<feature type="compositionally biased region" description="Basic and acidic residues" evidence="3">
    <location>
        <begin position="858"/>
        <end position="871"/>
    </location>
</feature>
<feature type="region of interest" description="Disordered" evidence="3">
    <location>
        <begin position="174"/>
        <end position="241"/>
    </location>
</feature>
<dbReference type="GO" id="GO:0003723">
    <property type="term" value="F:RNA binding"/>
    <property type="evidence" value="ECO:0007669"/>
    <property type="project" value="TreeGrafter"/>
</dbReference>
<name>A0AAV8W6J9_9CUCU</name>
<feature type="compositionally biased region" description="Basic and acidic residues" evidence="3">
    <location>
        <begin position="392"/>
        <end position="411"/>
    </location>
</feature>
<feature type="compositionally biased region" description="Basic and acidic residues" evidence="3">
    <location>
        <begin position="181"/>
        <end position="210"/>
    </location>
</feature>
<dbReference type="Gene3D" id="3.40.50.300">
    <property type="entry name" value="P-loop containing nucleotide triphosphate hydrolases"/>
    <property type="match status" value="1"/>
</dbReference>
<gene>
    <name evidence="5" type="ORF">NQ315_004169</name>
</gene>
<dbReference type="InterPro" id="IPR036361">
    <property type="entry name" value="SAP_dom_sf"/>
</dbReference>
<dbReference type="SUPFAM" id="SSF49899">
    <property type="entry name" value="Concanavalin A-like lectins/glucanases"/>
    <property type="match status" value="1"/>
</dbReference>
<evidence type="ECO:0000259" key="4">
    <source>
        <dbReference type="PROSITE" id="PS50800"/>
    </source>
</evidence>
<dbReference type="GO" id="GO:0000380">
    <property type="term" value="P:alternative mRNA splicing, via spliceosome"/>
    <property type="evidence" value="ECO:0007669"/>
    <property type="project" value="TreeGrafter"/>
</dbReference>
<dbReference type="InterPro" id="IPR003877">
    <property type="entry name" value="SPRY_dom"/>
</dbReference>
<dbReference type="GO" id="GO:0005634">
    <property type="term" value="C:nucleus"/>
    <property type="evidence" value="ECO:0007669"/>
    <property type="project" value="UniProtKB-SubCell"/>
</dbReference>
<evidence type="ECO:0000313" key="6">
    <source>
        <dbReference type="Proteomes" id="UP001159042"/>
    </source>
</evidence>
<dbReference type="InterPro" id="IPR035778">
    <property type="entry name" value="SPRY_hnRNP_U"/>
</dbReference>
<dbReference type="SUPFAM" id="SSF68906">
    <property type="entry name" value="SAP domain"/>
    <property type="match status" value="1"/>
</dbReference>
<dbReference type="InterPro" id="IPR027417">
    <property type="entry name" value="P-loop_NTPase"/>
</dbReference>
<feature type="compositionally biased region" description="Basic and acidic residues" evidence="3">
    <location>
        <begin position="419"/>
        <end position="449"/>
    </location>
</feature>
<evidence type="ECO:0000256" key="1">
    <source>
        <dbReference type="ARBA" id="ARBA00004123"/>
    </source>
</evidence>
<evidence type="ECO:0000256" key="3">
    <source>
        <dbReference type="SAM" id="MobiDB-lite"/>
    </source>
</evidence>
<dbReference type="PANTHER" id="PTHR12381">
    <property type="entry name" value="HETEROGENEOUS NUCLEAR RIBONUCLEOPROTEIN U FAMILY MEMBER"/>
    <property type="match status" value="1"/>
</dbReference>
<dbReference type="Pfam" id="PF00622">
    <property type="entry name" value="SPRY"/>
    <property type="match status" value="1"/>
</dbReference>
<feature type="compositionally biased region" description="Basic and acidic residues" evidence="3">
    <location>
        <begin position="328"/>
        <end position="380"/>
    </location>
</feature>
<dbReference type="SMART" id="SM00449">
    <property type="entry name" value="SPRY"/>
    <property type="match status" value="1"/>
</dbReference>
<dbReference type="InterPro" id="IPR003034">
    <property type="entry name" value="SAP_dom"/>
</dbReference>
<proteinExistence type="predicted"/>
<dbReference type="AlphaFoldDB" id="A0AAV8W6J9"/>
<dbReference type="SUPFAM" id="SSF52540">
    <property type="entry name" value="P-loop containing nucleoside triphosphate hydrolases"/>
    <property type="match status" value="1"/>
</dbReference>
<keyword evidence="2" id="KW-0539">Nucleus</keyword>
<dbReference type="PROSITE" id="PS50800">
    <property type="entry name" value="SAP"/>
    <property type="match status" value="1"/>
</dbReference>
<dbReference type="SMART" id="SM00513">
    <property type="entry name" value="SAP"/>
    <property type="match status" value="1"/>
</dbReference>
<reference evidence="5 6" key="1">
    <citation type="journal article" date="2023" name="Insect Mol. Biol.">
        <title>Genome sequencing provides insights into the evolution of gene families encoding plant cell wall-degrading enzymes in longhorned beetles.</title>
        <authorList>
            <person name="Shin N.R."/>
            <person name="Okamura Y."/>
            <person name="Kirsch R."/>
            <person name="Pauchet Y."/>
        </authorList>
    </citation>
    <scope>NUCLEOTIDE SEQUENCE [LARGE SCALE GENOMIC DNA]</scope>
    <source>
        <strain evidence="5">EAD_L_NR</strain>
    </source>
</reference>
<dbReference type="Pfam" id="PF02037">
    <property type="entry name" value="SAP"/>
    <property type="match status" value="1"/>
</dbReference>
<dbReference type="EMBL" id="JANEYG010000007">
    <property type="protein sequence ID" value="KAJ8922232.1"/>
    <property type="molecule type" value="Genomic_DNA"/>
</dbReference>
<protein>
    <recommendedName>
        <fullName evidence="4">SAP domain-containing protein</fullName>
    </recommendedName>
</protein>
<feature type="compositionally biased region" description="Polar residues" evidence="3">
    <location>
        <begin position="94"/>
        <end position="103"/>
    </location>
</feature>
<dbReference type="Gene3D" id="1.10.720.30">
    <property type="entry name" value="SAP domain"/>
    <property type="match status" value="1"/>
</dbReference>
<sequence>MSSPIDPAKLKVVDLRSELSARGLDTKGNKAALVKRLKDALEQELKQDLPDTSIADTSTEDLDISQNEEQPQEDEKNKAQQDIESMEVGEPVSESLNQSTESSKSLEKEDSVEPSTKSVETKEPAEEPKSEMESSTASKDIEESREENGEDSERQIFLGKYEFLMFTIKTSLQVENTSKVPEGDVSDKADNQESAESKEPDSKSDAEQKGEKRRRSSASPERSQRRRSRSPIKEDEPALDNNKVQLSWYDSDLHLQLDKESFLSAKPLTDGAFGYAWAGVRATHGVSSGKVYYEVKITEELKWEDLSKSFEQRGRDRYRTDHRKNQKRDKDKDSERKSGDKPKSENGDVKDAAPAEKEDKSSEKEETPLEEKNEPTNEEKENSEEKEETEDVPGKEETEDAPGKEETEKMDTTPVEPENESKDKEEQTETGEDKVAEGDAIEENKDSNEECMIVEEKTEIEDSKVEASPDPIPTHLFRVGWSLISTGLQLGEEKYSYGYESTGKFVTGNQFVDYGIKFGTGDVIAAFLDIDEENVTITYTVNGEAQPVAATIPRREFPQENFGIFPHVLSRNYAFEFNFGDKEEPWFPIPSELEGYQFLSNIDDKVSGPTRPETRGECEVILMCGLPASGKTHWVKEYTASNLDKRYTVLGNSNLLEKMTVSGEPLKAKFKGRWSLLVDKFQKCLNKLISIAALRRRNYIIDQTNVFPSAQRRKMRPFEGFKRRAVIVVVGDEEQARRQALQEAVDGKEVPDSTILEMKAAMSIPEQGDWLEEVSFVGLEEAEAKETVKKYNAIGKEAGYGDRRFGGRRDDRWQNRRQDYRGGKNFRDRSYHNQRYEPRGPPRSGGWSNQRSSGGNWNRDRRNNRGPPVREWRGKHVADAITDKETVTVMEEVIIEVVLRAAAAAGATVTGPVVAGAVKEAGINKVLAAVDTEAIRIGIVTSGNMVAAVDNPPGNKGMEVVTVIGIITVNMDNKIGAV</sequence>
<feature type="region of interest" description="Disordered" evidence="3">
    <location>
        <begin position="799"/>
        <end position="871"/>
    </location>
</feature>
<feature type="compositionally biased region" description="Acidic residues" evidence="3">
    <location>
        <begin position="381"/>
        <end position="391"/>
    </location>
</feature>